<keyword evidence="11" id="KW-1185">Reference proteome</keyword>
<dbReference type="Gene3D" id="3.55.40.20">
    <property type="entry name" value="Iron/manganese superoxide dismutase, C-terminal domain"/>
    <property type="match status" value="1"/>
</dbReference>
<feature type="binding site" evidence="6">
    <location>
        <position position="157"/>
    </location>
    <ligand>
        <name>Mn(2+)</name>
        <dbReference type="ChEBI" id="CHEBI:29035"/>
    </ligand>
</feature>
<dbReference type="PROSITE" id="PS00088">
    <property type="entry name" value="SOD_MN"/>
    <property type="match status" value="1"/>
</dbReference>
<keyword evidence="3 7" id="KW-0560">Oxidoreductase</keyword>
<accession>A0A2N3IFY4</accession>
<evidence type="ECO:0000256" key="4">
    <source>
        <dbReference type="ARBA" id="ARBA00023004"/>
    </source>
</evidence>
<dbReference type="InterPro" id="IPR019831">
    <property type="entry name" value="Mn/Fe_SOD_N"/>
</dbReference>
<evidence type="ECO:0000256" key="3">
    <source>
        <dbReference type="ARBA" id="ARBA00023002"/>
    </source>
</evidence>
<dbReference type="SUPFAM" id="SSF46609">
    <property type="entry name" value="Fe,Mn superoxide dismutase (SOD), N-terminal domain"/>
    <property type="match status" value="1"/>
</dbReference>
<dbReference type="Pfam" id="PF02777">
    <property type="entry name" value="Sod_Fe_C"/>
    <property type="match status" value="1"/>
</dbReference>
<evidence type="ECO:0000259" key="9">
    <source>
        <dbReference type="Pfam" id="PF02777"/>
    </source>
</evidence>
<dbReference type="PRINTS" id="PR01703">
    <property type="entry name" value="MNSODISMTASE"/>
</dbReference>
<evidence type="ECO:0000256" key="7">
    <source>
        <dbReference type="RuleBase" id="RU000414"/>
    </source>
</evidence>
<dbReference type="AlphaFoldDB" id="A0A2N3IFY4"/>
<comment type="function">
    <text evidence="7">Destroys radicals which are normally produced within the cells and which are toxic to biological systems.</text>
</comment>
<dbReference type="Pfam" id="PF00081">
    <property type="entry name" value="Sod_Fe_N"/>
    <property type="match status" value="1"/>
</dbReference>
<dbReference type="InterPro" id="IPR036324">
    <property type="entry name" value="Mn/Fe_SOD_N_sf"/>
</dbReference>
<proteinExistence type="inferred from homology"/>
<feature type="binding site" evidence="6">
    <location>
        <position position="161"/>
    </location>
    <ligand>
        <name>Mn(2+)</name>
        <dbReference type="ChEBI" id="CHEBI:29035"/>
    </ligand>
</feature>
<feature type="domain" description="Manganese/iron superoxide dismutase C-terminal" evidence="9">
    <location>
        <begin position="89"/>
        <end position="190"/>
    </location>
</feature>
<dbReference type="FunFam" id="1.10.287.990:FF:000002">
    <property type="entry name" value="Superoxide dismutase"/>
    <property type="match status" value="1"/>
</dbReference>
<dbReference type="GO" id="GO:0005737">
    <property type="term" value="C:cytoplasm"/>
    <property type="evidence" value="ECO:0007669"/>
    <property type="project" value="UniProtKB-ARBA"/>
</dbReference>
<feature type="binding site" evidence="6">
    <location>
        <position position="74"/>
    </location>
    <ligand>
        <name>Mn(2+)</name>
        <dbReference type="ChEBI" id="CHEBI:29035"/>
    </ligand>
</feature>
<feature type="binding site" evidence="6">
    <location>
        <position position="27"/>
    </location>
    <ligand>
        <name>Mn(2+)</name>
        <dbReference type="ChEBI" id="CHEBI:29035"/>
    </ligand>
</feature>
<protein>
    <recommendedName>
        <fullName evidence="7">Superoxide dismutase</fullName>
        <ecNumber evidence="7">1.15.1.1</ecNumber>
    </recommendedName>
</protein>
<dbReference type="RefSeq" id="WP_101308256.1">
    <property type="nucleotide sequence ID" value="NZ_CAXXEE010000003.1"/>
</dbReference>
<evidence type="ECO:0000259" key="8">
    <source>
        <dbReference type="Pfam" id="PF00081"/>
    </source>
</evidence>
<dbReference type="SUPFAM" id="SSF54719">
    <property type="entry name" value="Fe,Mn superoxide dismutase (SOD), C-terminal domain"/>
    <property type="match status" value="1"/>
</dbReference>
<comment type="caution">
    <text evidence="10">The sequence shown here is derived from an EMBL/GenBank/DDBJ whole genome shotgun (WGS) entry which is preliminary data.</text>
</comment>
<comment type="similarity">
    <text evidence="1 7">Belongs to the iron/manganese superoxide dismutase family.</text>
</comment>
<sequence length="194" mass="21915">MIHELPELPYALNELEPSISQKTLEFHYGKHHQAYVTNLNNLIKGTAFEKAGLEEIVRHSEGGIFNNGAQVYNHTFYFMALSPKGGGEPKGALASAIAETFGSFAAFKEEFSNAGATLFGSGWVWLVADSHNKLRIMKKNNAGNPITDGMTPILTMDVWEHAYYLDTQNARPKYIENFWNLVNWKVIEKRYDEL</sequence>
<dbReference type="GO" id="GO:0046872">
    <property type="term" value="F:metal ion binding"/>
    <property type="evidence" value="ECO:0007669"/>
    <property type="project" value="UniProtKB-KW"/>
</dbReference>
<dbReference type="EMBL" id="MVDE01000002">
    <property type="protein sequence ID" value="PKQ69211.1"/>
    <property type="molecule type" value="Genomic_DNA"/>
</dbReference>
<keyword evidence="2 6" id="KW-0479">Metal-binding</keyword>
<keyword evidence="4" id="KW-0408">Iron</keyword>
<dbReference type="PANTHER" id="PTHR42769">
    <property type="entry name" value="SUPEROXIDE DISMUTASE"/>
    <property type="match status" value="1"/>
</dbReference>
<dbReference type="PANTHER" id="PTHR42769:SF3">
    <property type="entry name" value="SUPEROXIDE DISMUTASE [FE] 2, CHLOROPLASTIC"/>
    <property type="match status" value="1"/>
</dbReference>
<dbReference type="Gene3D" id="1.10.287.990">
    <property type="entry name" value="Fe,Mn superoxide dismutase (SOD) domain"/>
    <property type="match status" value="1"/>
</dbReference>
<dbReference type="Proteomes" id="UP000233618">
    <property type="component" value="Unassembled WGS sequence"/>
</dbReference>
<dbReference type="EC" id="1.15.1.1" evidence="7"/>
<evidence type="ECO:0000256" key="1">
    <source>
        <dbReference type="ARBA" id="ARBA00008714"/>
    </source>
</evidence>
<dbReference type="PIRSF" id="PIRSF000349">
    <property type="entry name" value="SODismutase"/>
    <property type="match status" value="1"/>
</dbReference>
<dbReference type="GO" id="GO:0004784">
    <property type="term" value="F:superoxide dismutase activity"/>
    <property type="evidence" value="ECO:0007669"/>
    <property type="project" value="UniProtKB-EC"/>
</dbReference>
<evidence type="ECO:0000313" key="10">
    <source>
        <dbReference type="EMBL" id="PKQ69211.1"/>
    </source>
</evidence>
<evidence type="ECO:0000256" key="6">
    <source>
        <dbReference type="PIRSR" id="PIRSR000349-1"/>
    </source>
</evidence>
<gene>
    <name evidence="10" type="ORF">BZG01_02580</name>
</gene>
<organism evidence="10 11">
    <name type="scientific">Labilibaculum manganireducens</name>
    <dbReference type="NCBI Taxonomy" id="1940525"/>
    <lineage>
        <taxon>Bacteria</taxon>
        <taxon>Pseudomonadati</taxon>
        <taxon>Bacteroidota</taxon>
        <taxon>Bacteroidia</taxon>
        <taxon>Marinilabiliales</taxon>
        <taxon>Marinifilaceae</taxon>
        <taxon>Labilibaculum</taxon>
    </lineage>
</organism>
<reference evidence="10 11" key="1">
    <citation type="journal article" date="2017" name="Front. Microbiol.">
        <title>Labilibaculum manganireducens gen. nov., sp. nov. and Labilibaculum filiforme sp. nov., Novel Bacteroidetes Isolated from Subsurface Sediments of the Baltic Sea.</title>
        <authorList>
            <person name="Vandieken V."/>
            <person name="Marshall I.P."/>
            <person name="Niemann H."/>
            <person name="Engelen B."/>
            <person name="Cypionka H."/>
        </authorList>
    </citation>
    <scope>NUCLEOTIDE SEQUENCE [LARGE SCALE GENOMIC DNA]</scope>
    <source>
        <strain evidence="10 11">59.10-2M</strain>
    </source>
</reference>
<dbReference type="FunFam" id="3.55.40.20:FF:000001">
    <property type="entry name" value="Superoxide dismutase"/>
    <property type="match status" value="1"/>
</dbReference>
<evidence type="ECO:0000256" key="2">
    <source>
        <dbReference type="ARBA" id="ARBA00022723"/>
    </source>
</evidence>
<evidence type="ECO:0000313" key="11">
    <source>
        <dbReference type="Proteomes" id="UP000233618"/>
    </source>
</evidence>
<evidence type="ECO:0000256" key="5">
    <source>
        <dbReference type="ARBA" id="ARBA00049204"/>
    </source>
</evidence>
<comment type="catalytic activity">
    <reaction evidence="5 7">
        <text>2 superoxide + 2 H(+) = H2O2 + O2</text>
        <dbReference type="Rhea" id="RHEA:20696"/>
        <dbReference type="ChEBI" id="CHEBI:15378"/>
        <dbReference type="ChEBI" id="CHEBI:15379"/>
        <dbReference type="ChEBI" id="CHEBI:16240"/>
        <dbReference type="ChEBI" id="CHEBI:18421"/>
        <dbReference type="EC" id="1.15.1.1"/>
    </reaction>
</comment>
<dbReference type="InterPro" id="IPR036314">
    <property type="entry name" value="SOD_C_sf"/>
</dbReference>
<feature type="domain" description="Manganese/iron superoxide dismutase N-terminal" evidence="8">
    <location>
        <begin position="3"/>
        <end position="82"/>
    </location>
</feature>
<dbReference type="InterPro" id="IPR019832">
    <property type="entry name" value="Mn/Fe_SOD_C"/>
</dbReference>
<dbReference type="InterPro" id="IPR019833">
    <property type="entry name" value="Mn/Fe_SOD_BS"/>
</dbReference>
<dbReference type="InterPro" id="IPR001189">
    <property type="entry name" value="Mn/Fe_SOD"/>
</dbReference>
<name>A0A2N3IFY4_9BACT</name>